<dbReference type="InterPro" id="IPR050267">
    <property type="entry name" value="Anti-sigma-factor_SerPK"/>
</dbReference>
<dbReference type="SUPFAM" id="SSF55874">
    <property type="entry name" value="ATPase domain of HSP90 chaperone/DNA topoisomerase II/histidine kinase"/>
    <property type="match status" value="1"/>
</dbReference>
<organism evidence="3">
    <name type="scientific">marine metagenome</name>
    <dbReference type="NCBI Taxonomy" id="408172"/>
    <lineage>
        <taxon>unclassified sequences</taxon>
        <taxon>metagenomes</taxon>
        <taxon>ecological metagenomes</taxon>
    </lineage>
</organism>
<feature type="domain" description="Histidine kinase/HSP90-like ATPase" evidence="2">
    <location>
        <begin position="23"/>
        <end position="137"/>
    </location>
</feature>
<protein>
    <recommendedName>
        <fullName evidence="2">Histidine kinase/HSP90-like ATPase domain-containing protein</fullName>
    </recommendedName>
</protein>
<keyword evidence="1" id="KW-0418">Kinase</keyword>
<dbReference type="AlphaFoldDB" id="A0A381YX28"/>
<dbReference type="EMBL" id="UINC01019200">
    <property type="protein sequence ID" value="SVA81181.1"/>
    <property type="molecule type" value="Genomic_DNA"/>
</dbReference>
<evidence type="ECO:0000259" key="2">
    <source>
        <dbReference type="Pfam" id="PF13581"/>
    </source>
</evidence>
<proteinExistence type="predicted"/>
<evidence type="ECO:0000313" key="3">
    <source>
        <dbReference type="EMBL" id="SVA81181.1"/>
    </source>
</evidence>
<dbReference type="Gene3D" id="3.30.565.10">
    <property type="entry name" value="Histidine kinase-like ATPase, C-terminal domain"/>
    <property type="match status" value="1"/>
</dbReference>
<dbReference type="CDD" id="cd16936">
    <property type="entry name" value="HATPase_RsbW-like"/>
    <property type="match status" value="1"/>
</dbReference>
<gene>
    <name evidence="3" type="ORF">METZ01_LOCUS134035</name>
</gene>
<dbReference type="PANTHER" id="PTHR35526">
    <property type="entry name" value="ANTI-SIGMA-F FACTOR RSBW-RELATED"/>
    <property type="match status" value="1"/>
</dbReference>
<reference evidence="3" key="1">
    <citation type="submission" date="2018-05" db="EMBL/GenBank/DDBJ databases">
        <authorList>
            <person name="Lanie J.A."/>
            <person name="Ng W.-L."/>
            <person name="Kazmierczak K.M."/>
            <person name="Andrzejewski T.M."/>
            <person name="Davidsen T.M."/>
            <person name="Wayne K.J."/>
            <person name="Tettelin H."/>
            <person name="Glass J.I."/>
            <person name="Rusch D."/>
            <person name="Podicherti R."/>
            <person name="Tsui H.-C.T."/>
            <person name="Winkler M.E."/>
        </authorList>
    </citation>
    <scope>NUCLEOTIDE SEQUENCE</scope>
</reference>
<evidence type="ECO:0000256" key="1">
    <source>
        <dbReference type="ARBA" id="ARBA00022527"/>
    </source>
</evidence>
<dbReference type="GO" id="GO:0004674">
    <property type="term" value="F:protein serine/threonine kinase activity"/>
    <property type="evidence" value="ECO:0007669"/>
    <property type="project" value="UniProtKB-KW"/>
</dbReference>
<keyword evidence="1" id="KW-0723">Serine/threonine-protein kinase</keyword>
<keyword evidence="1" id="KW-0808">Transferase</keyword>
<dbReference type="InterPro" id="IPR003594">
    <property type="entry name" value="HATPase_dom"/>
</dbReference>
<dbReference type="Pfam" id="PF13581">
    <property type="entry name" value="HATPase_c_2"/>
    <property type="match status" value="1"/>
</dbReference>
<dbReference type="InterPro" id="IPR036890">
    <property type="entry name" value="HATPase_C_sf"/>
</dbReference>
<accession>A0A381YX28</accession>
<sequence length="139" mass="15424">MSDKSPPKVELTIPIIPDMELAATKTAEVVAKHMDLDDEKSAEISMALIEATINAFEHSDSAEGNVQIHFVIQGELLVIKVTDRGKGFDKSQVKIPTIEEKITSDHKRGWGLQLIQELMDTVEFESTKEGTTVTMTKKK</sequence>
<dbReference type="PANTHER" id="PTHR35526:SF3">
    <property type="entry name" value="ANTI-SIGMA-F FACTOR RSBW"/>
    <property type="match status" value="1"/>
</dbReference>
<name>A0A381YX28_9ZZZZ</name>